<dbReference type="STRING" id="1206085.SAMN05443575_0009"/>
<reference evidence="3 4" key="1">
    <citation type="submission" date="2016-11" db="EMBL/GenBank/DDBJ databases">
        <authorList>
            <person name="Jaros S."/>
            <person name="Januszkiewicz K."/>
            <person name="Wedrychowicz H."/>
        </authorList>
    </citation>
    <scope>NUCLEOTIDE SEQUENCE [LARGE SCALE GENOMIC DNA]</scope>
    <source>
        <strain evidence="3 4">DSM 45627</strain>
    </source>
</reference>
<organism evidence="3 4">
    <name type="scientific">Jatrophihabitans endophyticus</name>
    <dbReference type="NCBI Taxonomy" id="1206085"/>
    <lineage>
        <taxon>Bacteria</taxon>
        <taxon>Bacillati</taxon>
        <taxon>Actinomycetota</taxon>
        <taxon>Actinomycetes</taxon>
        <taxon>Jatrophihabitantales</taxon>
        <taxon>Jatrophihabitantaceae</taxon>
        <taxon>Jatrophihabitans</taxon>
    </lineage>
</organism>
<dbReference type="AlphaFoldDB" id="A0A1M5BVI6"/>
<evidence type="ECO:0000313" key="3">
    <source>
        <dbReference type="EMBL" id="SHF46539.1"/>
    </source>
</evidence>
<dbReference type="InterPro" id="IPR049449">
    <property type="entry name" value="TesB_ACOT8-like_N"/>
</dbReference>
<dbReference type="RefSeq" id="WP_073384494.1">
    <property type="nucleotide sequence ID" value="NZ_FQVU01000001.1"/>
</dbReference>
<keyword evidence="4" id="KW-1185">Reference proteome</keyword>
<evidence type="ECO:0000313" key="4">
    <source>
        <dbReference type="Proteomes" id="UP000186132"/>
    </source>
</evidence>
<evidence type="ECO:0000259" key="1">
    <source>
        <dbReference type="Pfam" id="PF13622"/>
    </source>
</evidence>
<protein>
    <submittedName>
        <fullName evidence="3">Thioesterase-like superfamily protein</fullName>
    </submittedName>
</protein>
<feature type="domain" description="Acyl-CoA thioesterase-like N-terminal HotDog" evidence="1">
    <location>
        <begin position="26"/>
        <end position="112"/>
    </location>
</feature>
<dbReference type="EMBL" id="FQVU01000001">
    <property type="protein sequence ID" value="SHF46539.1"/>
    <property type="molecule type" value="Genomic_DNA"/>
</dbReference>
<accession>A0A1M5BVI6</accession>
<sequence length="270" mass="28457">MANSYFDVVEETPDVSRFAASGHTVGPWSRDLQHGGPPTALAVTVAARHVQEATGRRDLRACRLAADFVRAVPVGPVGVRVRIVRAARSAALAEATVDADGRECLVVRVWFVRDADTSSLVAAPPAPVTVPAAASWDADFGYGRSLEWRFVEGSMTAPGPASTWLRPLVPLVPGWPVPSLARCALVADSGSGISAELDWTRWSFVNVDLDVHLARPVEGEWLHLAATTQLGPHGSAVARSTLADVRGVVGGGLQTLVVGPLPDRADLPSS</sequence>
<dbReference type="InterPro" id="IPR049450">
    <property type="entry name" value="ACOT8-like_C"/>
</dbReference>
<dbReference type="Proteomes" id="UP000186132">
    <property type="component" value="Unassembled WGS sequence"/>
</dbReference>
<dbReference type="Gene3D" id="2.40.160.210">
    <property type="entry name" value="Acyl-CoA thioesterase, double hotdog domain"/>
    <property type="match status" value="1"/>
</dbReference>
<gene>
    <name evidence="3" type="ORF">SAMN05443575_0009</name>
</gene>
<dbReference type="SUPFAM" id="SSF54637">
    <property type="entry name" value="Thioesterase/thiol ester dehydrase-isomerase"/>
    <property type="match status" value="2"/>
</dbReference>
<feature type="domain" description="Acyl-CoA thioesterase-like C-terminal" evidence="2">
    <location>
        <begin position="129"/>
        <end position="258"/>
    </location>
</feature>
<dbReference type="InterPro" id="IPR029069">
    <property type="entry name" value="HotDog_dom_sf"/>
</dbReference>
<dbReference type="Pfam" id="PF13622">
    <property type="entry name" value="4HBT_3"/>
    <property type="match status" value="1"/>
</dbReference>
<dbReference type="Pfam" id="PF20789">
    <property type="entry name" value="4HBT_3C"/>
    <property type="match status" value="1"/>
</dbReference>
<name>A0A1M5BVI6_9ACTN</name>
<dbReference type="OrthoDB" id="1413770at2"/>
<dbReference type="InterPro" id="IPR042171">
    <property type="entry name" value="Acyl-CoA_hotdog"/>
</dbReference>
<proteinExistence type="predicted"/>
<evidence type="ECO:0000259" key="2">
    <source>
        <dbReference type="Pfam" id="PF20789"/>
    </source>
</evidence>